<dbReference type="GO" id="GO:0045259">
    <property type="term" value="C:proton-transporting ATP synthase complex"/>
    <property type="evidence" value="ECO:0007669"/>
    <property type="project" value="UniProtKB-KW"/>
</dbReference>
<keyword evidence="11 13" id="KW-0472">Membrane</keyword>
<dbReference type="GO" id="GO:0015986">
    <property type="term" value="P:proton motive force-driven ATP synthesis"/>
    <property type="evidence" value="ECO:0007669"/>
    <property type="project" value="InterPro"/>
</dbReference>
<comment type="subunit">
    <text evidence="3">F-type ATPases have 2 components, CF(1) - the catalytic core - and CF(0) - the membrane proton channel.</text>
</comment>
<dbReference type="GO" id="GO:0031966">
    <property type="term" value="C:mitochondrial membrane"/>
    <property type="evidence" value="ECO:0007669"/>
    <property type="project" value="UniProtKB-SubCell"/>
</dbReference>
<keyword evidence="10 12" id="KW-0496">Mitochondrion</keyword>
<evidence type="ECO:0000256" key="2">
    <source>
        <dbReference type="ARBA" id="ARBA00008892"/>
    </source>
</evidence>
<dbReference type="GO" id="GO:0015078">
    <property type="term" value="F:proton transmembrane transporter activity"/>
    <property type="evidence" value="ECO:0007669"/>
    <property type="project" value="InterPro"/>
</dbReference>
<dbReference type="EMBL" id="KX844712">
    <property type="protein sequence ID" value="ASA39479.1"/>
    <property type="molecule type" value="Genomic_DNA"/>
</dbReference>
<keyword evidence="8 13" id="KW-1133">Transmembrane helix</keyword>
<evidence type="ECO:0000256" key="4">
    <source>
        <dbReference type="ARBA" id="ARBA00022448"/>
    </source>
</evidence>
<evidence type="ECO:0000256" key="3">
    <source>
        <dbReference type="ARBA" id="ARBA00011291"/>
    </source>
</evidence>
<evidence type="ECO:0000256" key="6">
    <source>
        <dbReference type="ARBA" id="ARBA00022692"/>
    </source>
</evidence>
<accession>A0A1Z2R701</accession>
<feature type="transmembrane region" description="Helical" evidence="13">
    <location>
        <begin position="6"/>
        <end position="30"/>
    </location>
</feature>
<evidence type="ECO:0000256" key="1">
    <source>
        <dbReference type="ARBA" id="ARBA00004304"/>
    </source>
</evidence>
<evidence type="ECO:0000256" key="11">
    <source>
        <dbReference type="ARBA" id="ARBA00023136"/>
    </source>
</evidence>
<organism evidence="14">
    <name type="scientific">Typhlatya mitchelli</name>
    <name type="common">Yucatan cave shrimp</name>
    <dbReference type="NCBI Taxonomy" id="209535"/>
    <lineage>
        <taxon>Eukaryota</taxon>
        <taxon>Metazoa</taxon>
        <taxon>Ecdysozoa</taxon>
        <taxon>Arthropoda</taxon>
        <taxon>Crustacea</taxon>
        <taxon>Multicrustacea</taxon>
        <taxon>Malacostraca</taxon>
        <taxon>Eumalacostraca</taxon>
        <taxon>Eucarida</taxon>
        <taxon>Decapoda</taxon>
        <taxon>Pleocyemata</taxon>
        <taxon>Caridea</taxon>
        <taxon>Atyoidea</taxon>
        <taxon>Atyidae</taxon>
        <taxon>Typhlatya</taxon>
    </lineage>
</organism>
<protein>
    <recommendedName>
        <fullName evidence="12">ATP synthase complex subunit 8</fullName>
    </recommendedName>
</protein>
<keyword evidence="9 12" id="KW-0406">Ion transport</keyword>
<reference evidence="14" key="1">
    <citation type="journal article" date="2017" name="Sci. Rep.">
        <title>Phylogenetic evidence that both ancient vicariance and dispersal have contributed to the biogeographic patterns of anchialine cave shrimps.</title>
        <authorList>
            <person name="Jurado-Rivera J.A."/>
            <person name="Pons J."/>
            <person name="Alvarez F."/>
            <person name="Botello A."/>
            <person name="Humphreys W.F."/>
            <person name="Page T.J."/>
            <person name="Iliffe T.M."/>
            <person name="Willassen E."/>
            <person name="Meland K."/>
            <person name="Juan C."/>
            <person name="Jaume D."/>
        </authorList>
    </citation>
    <scope>NUCLEOTIDE SEQUENCE</scope>
</reference>
<keyword evidence="7 12" id="KW-0375">Hydrogen ion transport</keyword>
<proteinExistence type="inferred from homology"/>
<evidence type="ECO:0000256" key="7">
    <source>
        <dbReference type="ARBA" id="ARBA00022781"/>
    </source>
</evidence>
<evidence type="ECO:0000256" key="12">
    <source>
        <dbReference type="RuleBase" id="RU003661"/>
    </source>
</evidence>
<geneLocation type="mitochondrion" evidence="14"/>
<evidence type="ECO:0000256" key="13">
    <source>
        <dbReference type="SAM" id="Phobius"/>
    </source>
</evidence>
<dbReference type="InterPro" id="IPR001421">
    <property type="entry name" value="ATP8_metazoa"/>
</dbReference>
<comment type="similarity">
    <text evidence="2 12">Belongs to the ATPase protein 8 family.</text>
</comment>
<keyword evidence="4 12" id="KW-0813">Transport</keyword>
<keyword evidence="5 12" id="KW-0138">CF(0)</keyword>
<comment type="subcellular location">
    <subcellularLocation>
        <location evidence="1 12">Mitochondrion membrane</location>
        <topology evidence="1 12">Single-pass membrane protein</topology>
    </subcellularLocation>
</comment>
<dbReference type="RefSeq" id="YP_009406956.1">
    <property type="nucleotide sequence ID" value="NC_035403.1"/>
</dbReference>
<dbReference type="AlphaFoldDB" id="A0A1Z2R701"/>
<gene>
    <name evidence="14" type="primary">atp8</name>
</gene>
<evidence type="ECO:0000256" key="5">
    <source>
        <dbReference type="ARBA" id="ARBA00022547"/>
    </source>
</evidence>
<evidence type="ECO:0000256" key="8">
    <source>
        <dbReference type="ARBA" id="ARBA00022989"/>
    </source>
</evidence>
<dbReference type="Pfam" id="PF00895">
    <property type="entry name" value="ATP-synt_8"/>
    <property type="match status" value="1"/>
</dbReference>
<keyword evidence="6 12" id="KW-0812">Transmembrane</keyword>
<evidence type="ECO:0000313" key="14">
    <source>
        <dbReference type="EMBL" id="ASA39479.1"/>
    </source>
</evidence>
<sequence length="52" mass="6349">MPQMAPLLWLNLFIFFCSSLILFFIFNYFLPPLTKMKPSPKHQTTKELNWKW</sequence>
<dbReference type="GeneID" id="33372804"/>
<evidence type="ECO:0000256" key="9">
    <source>
        <dbReference type="ARBA" id="ARBA00023065"/>
    </source>
</evidence>
<evidence type="ECO:0000256" key="10">
    <source>
        <dbReference type="ARBA" id="ARBA00023128"/>
    </source>
</evidence>
<name>A0A1Z2R701_TYPMI</name>